<dbReference type="InterPro" id="IPR036866">
    <property type="entry name" value="RibonucZ/Hydroxyglut_hydro"/>
</dbReference>
<name>A0ABR1X826_9PEZI</name>
<accession>A0ABR1X826</accession>
<dbReference type="Gene3D" id="3.60.15.10">
    <property type="entry name" value="Ribonuclease Z/Hydroxyacylglutathione hydrolase-like"/>
    <property type="match status" value="2"/>
</dbReference>
<protein>
    <recommendedName>
        <fullName evidence="4">Metallo-beta-lactamase domain-containing protein</fullName>
    </recommendedName>
</protein>
<gene>
    <name evidence="2" type="ORF">PG997_001936</name>
</gene>
<comment type="cofactor">
    <cofactor evidence="1">
        <name>Zn(2+)</name>
        <dbReference type="ChEBI" id="CHEBI:29105"/>
    </cofactor>
</comment>
<sequence length="271" mass="29598">MGGEGGYQQINKTLNVCAFQDYLDGQLKSLPKLENVQQISPRVIRILGQNPGKGPTYIVGTGRSRLIIDTGQGIPEWIDLITSTLEDLGITLSHQPIADAQLFRVEGATVRALHSPGHSHDHMCFVLEEENAMFTGDNVLGHGTSAVEDLGLLMATWREVMQPQDCERGYPAHGDVIPNLRLKLKLEIGGKVRRENLVLATLQRIGQAAGPGKRGTVTTGELVLLMHGGAVSEDVRLMALEPFTDEVLRKLAEDGKVGFEMRTGVKKWFGV</sequence>
<organism evidence="2 3">
    <name type="scientific">Apiospora hydei</name>
    <dbReference type="NCBI Taxonomy" id="1337664"/>
    <lineage>
        <taxon>Eukaryota</taxon>
        <taxon>Fungi</taxon>
        <taxon>Dikarya</taxon>
        <taxon>Ascomycota</taxon>
        <taxon>Pezizomycotina</taxon>
        <taxon>Sordariomycetes</taxon>
        <taxon>Xylariomycetidae</taxon>
        <taxon>Amphisphaeriales</taxon>
        <taxon>Apiosporaceae</taxon>
        <taxon>Apiospora</taxon>
    </lineage>
</organism>
<dbReference type="SUPFAM" id="SSF56281">
    <property type="entry name" value="Metallo-hydrolase/oxidoreductase"/>
    <property type="match status" value="1"/>
</dbReference>
<evidence type="ECO:0000313" key="2">
    <source>
        <dbReference type="EMBL" id="KAK8091575.1"/>
    </source>
</evidence>
<dbReference type="InterPro" id="IPR050662">
    <property type="entry name" value="Sec-metab_biosynth-thioest"/>
</dbReference>
<dbReference type="GeneID" id="92039311"/>
<keyword evidence="3" id="KW-1185">Reference proteome</keyword>
<dbReference type="EMBL" id="JAQQWN010000003">
    <property type="protein sequence ID" value="KAK8091575.1"/>
    <property type="molecule type" value="Genomic_DNA"/>
</dbReference>
<reference evidence="2 3" key="1">
    <citation type="submission" date="2023-01" db="EMBL/GenBank/DDBJ databases">
        <title>Analysis of 21 Apiospora genomes using comparative genomics revels a genus with tremendous synthesis potential of carbohydrate active enzymes and secondary metabolites.</title>
        <authorList>
            <person name="Sorensen T."/>
        </authorList>
    </citation>
    <scope>NUCLEOTIDE SEQUENCE [LARGE SCALE GENOMIC DNA]</scope>
    <source>
        <strain evidence="2 3">CBS 114990</strain>
    </source>
</reference>
<proteinExistence type="predicted"/>
<comment type="caution">
    <text evidence="2">The sequence shown here is derived from an EMBL/GenBank/DDBJ whole genome shotgun (WGS) entry which is preliminary data.</text>
</comment>
<dbReference type="PANTHER" id="PTHR23131:SF3">
    <property type="entry name" value="ATROCHRYSONE CARBOXYL ACP THIOESTERASE"/>
    <property type="match status" value="1"/>
</dbReference>
<evidence type="ECO:0000256" key="1">
    <source>
        <dbReference type="ARBA" id="ARBA00001947"/>
    </source>
</evidence>
<dbReference type="PANTHER" id="PTHR23131">
    <property type="entry name" value="ENDORIBONUCLEASE LACTB2"/>
    <property type="match status" value="1"/>
</dbReference>
<evidence type="ECO:0008006" key="4">
    <source>
        <dbReference type="Google" id="ProtNLM"/>
    </source>
</evidence>
<dbReference type="Proteomes" id="UP001433268">
    <property type="component" value="Unassembled WGS sequence"/>
</dbReference>
<evidence type="ECO:0000313" key="3">
    <source>
        <dbReference type="Proteomes" id="UP001433268"/>
    </source>
</evidence>
<dbReference type="RefSeq" id="XP_066673547.1">
    <property type="nucleotide sequence ID" value="XM_066806251.1"/>
</dbReference>